<name>A0AAN9MBZ1_CANGL</name>
<proteinExistence type="predicted"/>
<protein>
    <submittedName>
        <fullName evidence="1">Uncharacterized protein</fullName>
    </submittedName>
</protein>
<keyword evidence="2" id="KW-1185">Reference proteome</keyword>
<evidence type="ECO:0000313" key="2">
    <source>
        <dbReference type="Proteomes" id="UP001367508"/>
    </source>
</evidence>
<dbReference type="AlphaFoldDB" id="A0AAN9MBZ1"/>
<comment type="caution">
    <text evidence="1">The sequence shown here is derived from an EMBL/GenBank/DDBJ whole genome shotgun (WGS) entry which is preliminary data.</text>
</comment>
<evidence type="ECO:0000313" key="1">
    <source>
        <dbReference type="EMBL" id="KAK7351781.1"/>
    </source>
</evidence>
<accession>A0AAN9MBZ1</accession>
<organism evidence="1 2">
    <name type="scientific">Canavalia gladiata</name>
    <name type="common">Sword bean</name>
    <name type="synonym">Dolichos gladiatus</name>
    <dbReference type="NCBI Taxonomy" id="3824"/>
    <lineage>
        <taxon>Eukaryota</taxon>
        <taxon>Viridiplantae</taxon>
        <taxon>Streptophyta</taxon>
        <taxon>Embryophyta</taxon>
        <taxon>Tracheophyta</taxon>
        <taxon>Spermatophyta</taxon>
        <taxon>Magnoliopsida</taxon>
        <taxon>eudicotyledons</taxon>
        <taxon>Gunneridae</taxon>
        <taxon>Pentapetalae</taxon>
        <taxon>rosids</taxon>
        <taxon>fabids</taxon>
        <taxon>Fabales</taxon>
        <taxon>Fabaceae</taxon>
        <taxon>Papilionoideae</taxon>
        <taxon>50 kb inversion clade</taxon>
        <taxon>NPAAA clade</taxon>
        <taxon>indigoferoid/millettioid clade</taxon>
        <taxon>Phaseoleae</taxon>
        <taxon>Canavalia</taxon>
    </lineage>
</organism>
<dbReference type="EMBL" id="JAYMYQ010000002">
    <property type="protein sequence ID" value="KAK7351781.1"/>
    <property type="molecule type" value="Genomic_DNA"/>
</dbReference>
<sequence length="134" mass="15103">MRSASASANANANARYHTRRDRRYRGYSIISPIIFFGGETEWNGMAHTLPWLNAININMVVLAGKSGYRDWPLVVLPSNFEHKNTCRWHDYGLGEGLACLLLQYNNNFPRSGSIYFVGPFDSFSLLAPDTTALK</sequence>
<reference evidence="1 2" key="1">
    <citation type="submission" date="2024-01" db="EMBL/GenBank/DDBJ databases">
        <title>The genomes of 5 underutilized Papilionoideae crops provide insights into root nodulation and disease resistanc.</title>
        <authorList>
            <person name="Jiang F."/>
        </authorList>
    </citation>
    <scope>NUCLEOTIDE SEQUENCE [LARGE SCALE GENOMIC DNA]</scope>
    <source>
        <strain evidence="1">LVBAO_FW01</strain>
        <tissue evidence="1">Leaves</tissue>
    </source>
</reference>
<gene>
    <name evidence="1" type="ORF">VNO77_11475</name>
</gene>
<dbReference type="Proteomes" id="UP001367508">
    <property type="component" value="Unassembled WGS sequence"/>
</dbReference>